<dbReference type="InterPro" id="IPR027383">
    <property type="entry name" value="Znf_put"/>
</dbReference>
<dbReference type="InterPro" id="IPR000719">
    <property type="entry name" value="Prot_kinase_dom"/>
</dbReference>
<dbReference type="InterPro" id="IPR017441">
    <property type="entry name" value="Protein_kinase_ATP_BS"/>
</dbReference>
<dbReference type="SUPFAM" id="SSF56112">
    <property type="entry name" value="Protein kinase-like (PK-like)"/>
    <property type="match status" value="1"/>
</dbReference>
<evidence type="ECO:0000313" key="7">
    <source>
        <dbReference type="EMBL" id="MDC0716079.1"/>
    </source>
</evidence>
<evidence type="ECO:0000256" key="2">
    <source>
        <dbReference type="ARBA" id="ARBA00022741"/>
    </source>
</evidence>
<keyword evidence="3 7" id="KW-0418">Kinase</keyword>
<dbReference type="Gene3D" id="1.10.510.10">
    <property type="entry name" value="Transferase(Phosphotransferase) domain 1"/>
    <property type="match status" value="1"/>
</dbReference>
<dbReference type="InterPro" id="IPR041916">
    <property type="entry name" value="Anti_sigma_zinc_sf"/>
</dbReference>
<dbReference type="Pfam" id="PF13490">
    <property type="entry name" value="zf-HC2"/>
    <property type="match status" value="1"/>
</dbReference>
<dbReference type="RefSeq" id="WP_272084529.1">
    <property type="nucleotide sequence ID" value="NZ_JAQNDL010000001.1"/>
</dbReference>
<organism evidence="7 8">
    <name type="scientific">Nannocystis bainbridge</name>
    <dbReference type="NCBI Taxonomy" id="2995303"/>
    <lineage>
        <taxon>Bacteria</taxon>
        <taxon>Pseudomonadati</taxon>
        <taxon>Myxococcota</taxon>
        <taxon>Polyangia</taxon>
        <taxon>Nannocystales</taxon>
        <taxon>Nannocystaceae</taxon>
        <taxon>Nannocystis</taxon>
    </lineage>
</organism>
<keyword evidence="2 5" id="KW-0547">Nucleotide-binding</keyword>
<comment type="caution">
    <text evidence="7">The sequence shown here is derived from an EMBL/GenBank/DDBJ whole genome shotgun (WGS) entry which is preliminary data.</text>
</comment>
<evidence type="ECO:0000313" key="8">
    <source>
        <dbReference type="Proteomes" id="UP001221686"/>
    </source>
</evidence>
<dbReference type="SMART" id="SM00220">
    <property type="entry name" value="S_TKc"/>
    <property type="match status" value="1"/>
</dbReference>
<dbReference type="EMBL" id="JAQNDL010000001">
    <property type="protein sequence ID" value="MDC0716079.1"/>
    <property type="molecule type" value="Genomic_DNA"/>
</dbReference>
<feature type="domain" description="Protein kinase" evidence="6">
    <location>
        <begin position="62"/>
        <end position="293"/>
    </location>
</feature>
<dbReference type="PANTHER" id="PTHR43289">
    <property type="entry name" value="MITOGEN-ACTIVATED PROTEIN KINASE KINASE KINASE 20-RELATED"/>
    <property type="match status" value="1"/>
</dbReference>
<evidence type="ECO:0000256" key="5">
    <source>
        <dbReference type="PROSITE-ProRule" id="PRU10141"/>
    </source>
</evidence>
<dbReference type="CDD" id="cd14014">
    <property type="entry name" value="STKc_PknB_like"/>
    <property type="match status" value="1"/>
</dbReference>
<dbReference type="GO" id="GO:0016301">
    <property type="term" value="F:kinase activity"/>
    <property type="evidence" value="ECO:0007669"/>
    <property type="project" value="UniProtKB-KW"/>
</dbReference>
<accession>A0ABT5DSN1</accession>
<keyword evidence="4 5" id="KW-0067">ATP-binding</keyword>
<reference evidence="7 8" key="1">
    <citation type="submission" date="2022-11" db="EMBL/GenBank/DDBJ databases">
        <title>Minimal conservation of predation-associated metabolite biosynthetic gene clusters underscores biosynthetic potential of Myxococcota including descriptions for ten novel species: Archangium lansinium sp. nov., Myxococcus landrumus sp. nov., Nannocystis bai.</title>
        <authorList>
            <person name="Ahearne A."/>
            <person name="Stevens C."/>
            <person name="Dowd S."/>
        </authorList>
    </citation>
    <scope>NUCLEOTIDE SEQUENCE [LARGE SCALE GENOMIC DNA]</scope>
    <source>
        <strain evidence="7 8">BB15-2</strain>
    </source>
</reference>
<name>A0ABT5DSN1_9BACT</name>
<dbReference type="PANTHER" id="PTHR43289:SF6">
    <property type="entry name" value="SERINE_THREONINE-PROTEIN KINASE NEKL-3"/>
    <property type="match status" value="1"/>
</dbReference>
<proteinExistence type="predicted"/>
<protein>
    <submittedName>
        <fullName evidence="7">Protein kinase</fullName>
    </submittedName>
</protein>
<dbReference type="PROSITE" id="PS00107">
    <property type="entry name" value="PROTEIN_KINASE_ATP"/>
    <property type="match status" value="1"/>
</dbReference>
<evidence type="ECO:0000256" key="3">
    <source>
        <dbReference type="ARBA" id="ARBA00022777"/>
    </source>
</evidence>
<gene>
    <name evidence="7" type="ORF">POL25_04185</name>
</gene>
<dbReference type="PROSITE" id="PS00108">
    <property type="entry name" value="PROTEIN_KINASE_ST"/>
    <property type="match status" value="1"/>
</dbReference>
<evidence type="ECO:0000259" key="6">
    <source>
        <dbReference type="PROSITE" id="PS50011"/>
    </source>
</evidence>
<dbReference type="InterPro" id="IPR008271">
    <property type="entry name" value="Ser/Thr_kinase_AS"/>
</dbReference>
<evidence type="ECO:0000256" key="1">
    <source>
        <dbReference type="ARBA" id="ARBA00022679"/>
    </source>
</evidence>
<feature type="binding site" evidence="5">
    <location>
        <position position="91"/>
    </location>
    <ligand>
        <name>ATP</name>
        <dbReference type="ChEBI" id="CHEBI:30616"/>
    </ligand>
</feature>
<evidence type="ECO:0000256" key="4">
    <source>
        <dbReference type="ARBA" id="ARBA00022840"/>
    </source>
</evidence>
<dbReference type="Proteomes" id="UP001221686">
    <property type="component" value="Unassembled WGS sequence"/>
</dbReference>
<dbReference type="PROSITE" id="PS50011">
    <property type="entry name" value="PROTEIN_KINASE_DOM"/>
    <property type="match status" value="1"/>
</dbReference>
<dbReference type="InterPro" id="IPR011009">
    <property type="entry name" value="Kinase-like_dom_sf"/>
</dbReference>
<dbReference type="Gene3D" id="1.10.10.1320">
    <property type="entry name" value="Anti-sigma factor, zinc-finger domain"/>
    <property type="match status" value="1"/>
</dbReference>
<dbReference type="Gene3D" id="3.30.200.20">
    <property type="entry name" value="Phosphorylase Kinase, domain 1"/>
    <property type="match status" value="1"/>
</dbReference>
<keyword evidence="1" id="KW-0808">Transferase</keyword>
<sequence length="504" mass="52286">MTTCPSDETIAALVEGALVEDERGALELHIAGCPACAAIVAELARLVAPDEAAAATATIGRYELAGPLGSGGMGLVLEAFDPLLARRVAVKIVRPDRPLARARLLAEARGLALLADPHILTLHDVVDSERGVCLVTELVDGDPADVWCRRTRPTWPQVQALYLQVARGLVAVHARGLLHRDVKPANVFVGRDGRARLGDFGLVGDGTAALGGTPGFMAPEQAAGAPIDVRADQFGLAMAMIHAVAGTVVPAGTAAAALPRTIPAAAREVLARAIAVRPNDRFDRVADLASALEAPQRRWRLAAAGLGLAAIAAIAVLAWPVAPPVVAEPEVVAPEVAGADESTLLVAWTEAMHENDADRCAVVVTGLVAIDKEKYEGHRAICEMLAGRCKAGVAMLSPAVRAAAASTVFDYCPADGDIPEERADRALGQGKRGRSPAACADRATWVTTLAGTPEDAEKFAMNAIQCFAGIGDCAAAREQAGVLAKLRATTPALELARVAAECDR</sequence>
<dbReference type="Pfam" id="PF00069">
    <property type="entry name" value="Pkinase"/>
    <property type="match status" value="1"/>
</dbReference>
<keyword evidence="8" id="KW-1185">Reference proteome</keyword>